<accession>A0A965ZJW6</accession>
<proteinExistence type="predicted"/>
<reference evidence="1" key="1">
    <citation type="submission" date="2020-01" db="EMBL/GenBank/DDBJ databases">
        <authorList>
            <person name="Seo Y.L."/>
        </authorList>
    </citation>
    <scope>NUCLEOTIDE SEQUENCE</scope>
    <source>
        <strain evidence="1">R11</strain>
    </source>
</reference>
<comment type="caution">
    <text evidence="1">The sequence shown here is derived from an EMBL/GenBank/DDBJ whole genome shotgun (WGS) entry which is preliminary data.</text>
</comment>
<reference evidence="1" key="2">
    <citation type="submission" date="2020-10" db="EMBL/GenBank/DDBJ databases">
        <title>Mucilaginibacter sp. nov., isolated from soil.</title>
        <authorList>
            <person name="Jeon C.O."/>
        </authorList>
    </citation>
    <scope>NUCLEOTIDE SEQUENCE</scope>
    <source>
        <strain evidence="1">R11</strain>
    </source>
</reference>
<evidence type="ECO:0000313" key="2">
    <source>
        <dbReference type="Proteomes" id="UP000638732"/>
    </source>
</evidence>
<dbReference type="Proteomes" id="UP000638732">
    <property type="component" value="Unassembled WGS sequence"/>
</dbReference>
<name>A0A965ZJW6_9SPHI</name>
<sequence length="86" mass="9823">MGSVKDDRRYMARMTSLVTDPDFLTITRKYCTYLDTNNISEVFELFDVVPSLPGAASCGKLIWTSTTPVPPDLKMQIINIYCRHFL</sequence>
<evidence type="ECO:0000313" key="1">
    <source>
        <dbReference type="EMBL" id="NCD72528.1"/>
    </source>
</evidence>
<protein>
    <submittedName>
        <fullName evidence="1">Uncharacterized protein</fullName>
    </submittedName>
</protein>
<gene>
    <name evidence="1" type="ORF">GSY63_24395</name>
</gene>
<dbReference type="EMBL" id="WWEO01000045">
    <property type="protein sequence ID" value="NCD72528.1"/>
    <property type="molecule type" value="Genomic_DNA"/>
</dbReference>
<keyword evidence="2" id="KW-1185">Reference proteome</keyword>
<dbReference type="RefSeq" id="WP_166588469.1">
    <property type="nucleotide sequence ID" value="NZ_WWEO01000045.1"/>
</dbReference>
<organism evidence="1 2">
    <name type="scientific">Mucilaginibacter agri</name>
    <dbReference type="NCBI Taxonomy" id="2695265"/>
    <lineage>
        <taxon>Bacteria</taxon>
        <taxon>Pseudomonadati</taxon>
        <taxon>Bacteroidota</taxon>
        <taxon>Sphingobacteriia</taxon>
        <taxon>Sphingobacteriales</taxon>
        <taxon>Sphingobacteriaceae</taxon>
        <taxon>Mucilaginibacter</taxon>
    </lineage>
</organism>
<dbReference type="AlphaFoldDB" id="A0A965ZJW6"/>